<protein>
    <submittedName>
        <fullName evidence="6">Uncharacterized protein</fullName>
    </submittedName>
</protein>
<comment type="similarity">
    <text evidence="2">Belongs to the VPS35L family.</text>
</comment>
<comment type="subcellular location">
    <subcellularLocation>
        <location evidence="1">Endosome</location>
    </subcellularLocation>
</comment>
<dbReference type="Proteomes" id="UP000075901">
    <property type="component" value="Unassembled WGS sequence"/>
</dbReference>
<evidence type="ECO:0000256" key="1">
    <source>
        <dbReference type="ARBA" id="ARBA00004177"/>
    </source>
</evidence>
<keyword evidence="7" id="KW-1185">Reference proteome</keyword>
<dbReference type="EnsemblMetazoa" id="AMAM000694-RA">
    <property type="protein sequence ID" value="AMAM000694-PA"/>
    <property type="gene ID" value="AMAM000694"/>
</dbReference>
<keyword evidence="3" id="KW-0813">Transport</keyword>
<reference evidence="7" key="1">
    <citation type="submission" date="2013-09" db="EMBL/GenBank/DDBJ databases">
        <title>The Genome Sequence of Anopheles maculatus species B.</title>
        <authorList>
            <consortium name="The Broad Institute Genomics Platform"/>
            <person name="Neafsey D.E."/>
            <person name="Besansky N."/>
            <person name="Howell P."/>
            <person name="Walton C."/>
            <person name="Young S.K."/>
            <person name="Zeng Q."/>
            <person name="Gargeya S."/>
            <person name="Fitzgerald M."/>
            <person name="Haas B."/>
            <person name="Abouelleil A."/>
            <person name="Allen A.W."/>
            <person name="Alvarado L."/>
            <person name="Arachchi H.M."/>
            <person name="Berlin A.M."/>
            <person name="Chapman S.B."/>
            <person name="Gainer-Dewar J."/>
            <person name="Goldberg J."/>
            <person name="Griggs A."/>
            <person name="Gujja S."/>
            <person name="Hansen M."/>
            <person name="Howarth C."/>
            <person name="Imamovic A."/>
            <person name="Ireland A."/>
            <person name="Larimer J."/>
            <person name="McCowan C."/>
            <person name="Murphy C."/>
            <person name="Pearson M."/>
            <person name="Poon T.W."/>
            <person name="Priest M."/>
            <person name="Roberts A."/>
            <person name="Saif S."/>
            <person name="Shea T."/>
            <person name="Sisk P."/>
            <person name="Sykes S."/>
            <person name="Wortman J."/>
            <person name="Nusbaum C."/>
            <person name="Birren B."/>
        </authorList>
    </citation>
    <scope>NUCLEOTIDE SEQUENCE [LARGE SCALE GENOMIC DNA]</scope>
    <source>
        <strain evidence="7">maculatus3</strain>
    </source>
</reference>
<proteinExistence type="inferred from homology"/>
<reference evidence="6" key="2">
    <citation type="submission" date="2020-05" db="UniProtKB">
        <authorList>
            <consortium name="EnsemblMetazoa"/>
        </authorList>
    </citation>
    <scope>IDENTIFICATION</scope>
    <source>
        <strain evidence="6">maculatus3</strain>
    </source>
</reference>
<evidence type="ECO:0000256" key="2">
    <source>
        <dbReference type="ARBA" id="ARBA00010704"/>
    </source>
</evidence>
<organism evidence="6 7">
    <name type="scientific">Anopheles maculatus</name>
    <dbReference type="NCBI Taxonomy" id="74869"/>
    <lineage>
        <taxon>Eukaryota</taxon>
        <taxon>Metazoa</taxon>
        <taxon>Ecdysozoa</taxon>
        <taxon>Arthropoda</taxon>
        <taxon>Hexapoda</taxon>
        <taxon>Insecta</taxon>
        <taxon>Pterygota</taxon>
        <taxon>Neoptera</taxon>
        <taxon>Endopterygota</taxon>
        <taxon>Diptera</taxon>
        <taxon>Nematocera</taxon>
        <taxon>Culicoidea</taxon>
        <taxon>Culicidae</taxon>
        <taxon>Anophelinae</taxon>
        <taxon>Anopheles</taxon>
        <taxon>Anopheles maculatus group</taxon>
    </lineage>
</organism>
<evidence type="ECO:0000313" key="7">
    <source>
        <dbReference type="Proteomes" id="UP000075901"/>
    </source>
</evidence>
<dbReference type="VEuPathDB" id="VectorBase:AMAM000694"/>
<keyword evidence="5" id="KW-0653">Protein transport</keyword>
<dbReference type="GO" id="GO:0015031">
    <property type="term" value="P:protein transport"/>
    <property type="evidence" value="ECO:0007669"/>
    <property type="project" value="UniProtKB-KW"/>
</dbReference>
<keyword evidence="4" id="KW-0967">Endosome</keyword>
<evidence type="ECO:0000256" key="5">
    <source>
        <dbReference type="ARBA" id="ARBA00022927"/>
    </source>
</evidence>
<dbReference type="AlphaFoldDB" id="A0A182S6L2"/>
<dbReference type="GO" id="GO:0032456">
    <property type="term" value="P:endocytic recycling"/>
    <property type="evidence" value="ECO:0007669"/>
    <property type="project" value="InterPro"/>
</dbReference>
<sequence length="197" mass="22216">LIDRLQDNPTQGVLYLLRLLLEVVPKYPFESTSNVLSGIYLHVLDFLSVAAQEVYPYHIVNVISNDELYGSDPKFIAEVNELCCTVCDKLLQHLKALLESNALRAQSQLALDLFLKIITGADLSVDKMFTLTVNLWNLAVKNRNVIEPKQLVSIFCSHPSQMFALLPNVSCLEWNWPIVCITALLFPMIRAKNVAKT</sequence>
<dbReference type="InterPro" id="IPR029705">
    <property type="entry name" value="VPS35L"/>
</dbReference>
<evidence type="ECO:0000256" key="3">
    <source>
        <dbReference type="ARBA" id="ARBA00022448"/>
    </source>
</evidence>
<evidence type="ECO:0000256" key="4">
    <source>
        <dbReference type="ARBA" id="ARBA00022753"/>
    </source>
</evidence>
<dbReference type="GO" id="GO:0005768">
    <property type="term" value="C:endosome"/>
    <property type="evidence" value="ECO:0007669"/>
    <property type="project" value="UniProtKB-SubCell"/>
</dbReference>
<evidence type="ECO:0000313" key="6">
    <source>
        <dbReference type="EnsemblMetazoa" id="AMAM000694-PA"/>
    </source>
</evidence>
<accession>A0A182S6L2</accession>
<dbReference type="PANTHER" id="PTHR13673:SF0">
    <property type="entry name" value="VPS35 ENDOSOMAL PROTEIN-SORTING FACTOR-LIKE"/>
    <property type="match status" value="1"/>
</dbReference>
<name>A0A182S6L2_9DIPT</name>
<dbReference type="PANTHER" id="PTHR13673">
    <property type="entry name" value="ESOPHAGEAL CANCER ASSOCIATED PROTEIN"/>
    <property type="match status" value="1"/>
</dbReference>